<dbReference type="Proteomes" id="UP000830115">
    <property type="component" value="Chromosome"/>
</dbReference>
<sequence length="49" mass="5186">MGIAGGLEAHTFNINMVARPFSQGLPSVRDRSLRVRQGLELAVHGVVAG</sequence>
<dbReference type="RefSeq" id="WP_248863204.1">
    <property type="nucleotide sequence ID" value="NZ_CP086322.1"/>
</dbReference>
<gene>
    <name evidence="1" type="ORF">K9S39_11270</name>
</gene>
<reference evidence="1" key="1">
    <citation type="submission" date="2021-10" db="EMBL/GenBank/DDBJ databases">
        <title>Streptomyces nigrumlapis sp.nov.,an antimicrobial producing actinobacterium isolated from Black Gobi rocks.</title>
        <authorList>
            <person name="Wen Y."/>
            <person name="Zhang W."/>
            <person name="Liu X.G."/>
        </authorList>
    </citation>
    <scope>NUCLEOTIDE SEQUENCE</scope>
    <source>
        <strain evidence="1">ST13-2-2</strain>
    </source>
</reference>
<name>A0ABY4M4L4_9ACTN</name>
<evidence type="ECO:0000313" key="2">
    <source>
        <dbReference type="Proteomes" id="UP000830115"/>
    </source>
</evidence>
<organism evidence="1 2">
    <name type="scientific">Streptomyces halobius</name>
    <dbReference type="NCBI Taxonomy" id="2879846"/>
    <lineage>
        <taxon>Bacteria</taxon>
        <taxon>Bacillati</taxon>
        <taxon>Actinomycetota</taxon>
        <taxon>Actinomycetes</taxon>
        <taxon>Kitasatosporales</taxon>
        <taxon>Streptomycetaceae</taxon>
        <taxon>Streptomyces</taxon>
    </lineage>
</organism>
<evidence type="ECO:0000313" key="1">
    <source>
        <dbReference type="EMBL" id="UQA92342.1"/>
    </source>
</evidence>
<dbReference type="EMBL" id="CP086322">
    <property type="protein sequence ID" value="UQA92342.1"/>
    <property type="molecule type" value="Genomic_DNA"/>
</dbReference>
<protein>
    <submittedName>
        <fullName evidence="1">Uncharacterized protein</fullName>
    </submittedName>
</protein>
<proteinExistence type="predicted"/>
<accession>A0ABY4M4L4</accession>
<keyword evidence="2" id="KW-1185">Reference proteome</keyword>